<sequence>MTSFDAFRHSFQLPDTHLSYLDMGQGPVLLLGHSYLWDSLMWQEQLEVLAKHYRVIAVDLHGHGESGSVPPRVNSLRIVADDMLALMDSLEVSEFSVVGLSVGGMWGAELVLKAPARVQTLVMMDSFIGFEPEVTRAKYYGMLDVIKAAGSIPAPMIDAIVPLFFSNSPDERLTSAFAAKLATLAGERIADIERMGRLVFGRRDTMDDVEQLTLPVLVMVGVEDKARSVLESYLMHDAIDGSKLVHIPAAGHISCLEQSAFVNEALLAFLSEHLR</sequence>
<dbReference type="Proteomes" id="UP001297581">
    <property type="component" value="Unassembled WGS sequence"/>
</dbReference>
<organism evidence="2 3">
    <name type="scientific">Shewanella zhuhaiensis</name>
    <dbReference type="NCBI Taxonomy" id="2919576"/>
    <lineage>
        <taxon>Bacteria</taxon>
        <taxon>Pseudomonadati</taxon>
        <taxon>Pseudomonadota</taxon>
        <taxon>Gammaproteobacteria</taxon>
        <taxon>Alteromonadales</taxon>
        <taxon>Shewanellaceae</taxon>
        <taxon>Shewanella</taxon>
    </lineage>
</organism>
<dbReference type="PANTHER" id="PTHR43433:SF5">
    <property type="entry name" value="AB HYDROLASE-1 DOMAIN-CONTAINING PROTEIN"/>
    <property type="match status" value="1"/>
</dbReference>
<dbReference type="InterPro" id="IPR029058">
    <property type="entry name" value="AB_hydrolase_fold"/>
</dbReference>
<dbReference type="SUPFAM" id="SSF53474">
    <property type="entry name" value="alpha/beta-Hydrolases"/>
    <property type="match status" value="1"/>
</dbReference>
<reference evidence="2 3" key="1">
    <citation type="submission" date="2022-02" db="EMBL/GenBank/DDBJ databases">
        <title>The genome sequence of Shewanella sp. 3B26.</title>
        <authorList>
            <person name="Du J."/>
        </authorList>
    </citation>
    <scope>NUCLEOTIDE SEQUENCE [LARGE SCALE GENOMIC DNA]</scope>
    <source>
        <strain evidence="2 3">3B26</strain>
    </source>
</reference>
<dbReference type="EMBL" id="JAKUDL010000014">
    <property type="protein sequence ID" value="MCH4296681.1"/>
    <property type="molecule type" value="Genomic_DNA"/>
</dbReference>
<feature type="domain" description="AB hydrolase-1" evidence="1">
    <location>
        <begin position="27"/>
        <end position="257"/>
    </location>
</feature>
<dbReference type="GO" id="GO:0016787">
    <property type="term" value="F:hydrolase activity"/>
    <property type="evidence" value="ECO:0007669"/>
    <property type="project" value="UniProtKB-KW"/>
</dbReference>
<dbReference type="InterPro" id="IPR050471">
    <property type="entry name" value="AB_hydrolase"/>
</dbReference>
<keyword evidence="3" id="KW-1185">Reference proteome</keyword>
<dbReference type="Pfam" id="PF00561">
    <property type="entry name" value="Abhydrolase_1"/>
    <property type="match status" value="1"/>
</dbReference>
<dbReference type="AlphaFoldDB" id="A0AAJ1BKQ0"/>
<dbReference type="Gene3D" id="3.40.50.1820">
    <property type="entry name" value="alpha/beta hydrolase"/>
    <property type="match status" value="1"/>
</dbReference>
<evidence type="ECO:0000313" key="2">
    <source>
        <dbReference type="EMBL" id="MCH4296681.1"/>
    </source>
</evidence>
<protein>
    <submittedName>
        <fullName evidence="2">Alpha/beta hydrolase</fullName>
    </submittedName>
</protein>
<dbReference type="PANTHER" id="PTHR43433">
    <property type="entry name" value="HYDROLASE, ALPHA/BETA FOLD FAMILY PROTEIN"/>
    <property type="match status" value="1"/>
</dbReference>
<proteinExistence type="predicted"/>
<gene>
    <name evidence="2" type="ORF">MJ923_20455</name>
</gene>
<evidence type="ECO:0000259" key="1">
    <source>
        <dbReference type="Pfam" id="PF00561"/>
    </source>
</evidence>
<keyword evidence="2" id="KW-0378">Hydrolase</keyword>
<accession>A0AAJ1BKQ0</accession>
<comment type="caution">
    <text evidence="2">The sequence shown here is derived from an EMBL/GenBank/DDBJ whole genome shotgun (WGS) entry which is preliminary data.</text>
</comment>
<name>A0AAJ1BKQ0_9GAMM</name>
<dbReference type="PRINTS" id="PR00111">
    <property type="entry name" value="ABHYDROLASE"/>
</dbReference>
<dbReference type="RefSeq" id="WP_240592641.1">
    <property type="nucleotide sequence ID" value="NZ_JAKUDL010000014.1"/>
</dbReference>
<dbReference type="InterPro" id="IPR000073">
    <property type="entry name" value="AB_hydrolase_1"/>
</dbReference>
<evidence type="ECO:0000313" key="3">
    <source>
        <dbReference type="Proteomes" id="UP001297581"/>
    </source>
</evidence>